<feature type="transmembrane region" description="Helical" evidence="6">
    <location>
        <begin position="70"/>
        <end position="90"/>
    </location>
</feature>
<dbReference type="eggNOG" id="COG3505">
    <property type="taxonomic scope" value="Bacteria"/>
</dbReference>
<dbReference type="AlphaFoldDB" id="D0SGZ6"/>
<dbReference type="EMBL" id="GG704974">
    <property type="protein sequence ID" value="EEY94852.1"/>
    <property type="molecule type" value="Genomic_DNA"/>
</dbReference>
<proteinExistence type="predicted"/>
<evidence type="ECO:0000313" key="8">
    <source>
        <dbReference type="EMBL" id="EEY94852.1"/>
    </source>
</evidence>
<keyword evidence="2" id="KW-1003">Cell membrane</keyword>
<evidence type="ECO:0000256" key="3">
    <source>
        <dbReference type="ARBA" id="ARBA00022692"/>
    </source>
</evidence>
<dbReference type="PANTHER" id="PTHR37937">
    <property type="entry name" value="CONJUGATIVE TRANSFER: DNA TRANSPORT"/>
    <property type="match status" value="1"/>
</dbReference>
<dbReference type="Pfam" id="PF10412">
    <property type="entry name" value="TrwB_AAD_bind"/>
    <property type="match status" value="1"/>
</dbReference>
<name>D0SGZ6_ACIJO</name>
<keyword evidence="5 6" id="KW-0472">Membrane</keyword>
<accession>D0SGZ6</accession>
<dbReference type="PANTHER" id="PTHR37937:SF1">
    <property type="entry name" value="CONJUGATIVE TRANSFER: DNA TRANSPORT"/>
    <property type="match status" value="1"/>
</dbReference>
<sequence>MGLFLYLKVDNTQFYAIKTELEIAYKSTLNVPNKEIELFINGVPEKVSIKEAEQIIEPYLSSFWWAVERALLIGLILSISIVGGLIWYWYNYGRDVMEDEQLRGAKLVEKEKLIELLNQRDEANHYTIAGVPIRKGTEGNNICCVGAPQSGKSQAIRALLAQIRARGKKAVVYDPSGEFTQEFFREGKDIILNPFDERCPQWSVWNEVEEDHHIDSIGDGLIPITPTGDQFFPPAARRLISDVIRVLGQNEATKTNKRLFESISLSTLQELHEMLAGTSGATYVDPKTEKTGINIKMQILNYLTPFRFLKDEGEKFSIREWVREEDDSWVFITTKEEQKEAIKPIISLWISTVIKATMSLPAIHKERMWLCIDEMPTLQKMDDLVLSLTNTRKYGLCHLIGLQDFSQSVHTYGKDVSSTIISTLQTKLILRVTDSDSAEKLSKIIGQMEVDEKNMSRSMGVTDGRDGDSFYGQRKERNVVMAAEIMNLPNLVGYLKIVGDYPVTKVITEYVPHTKNSEPFIARKKAYNEEVVSELTNVNLAQEEADRKQKESAIVQNTEEKLEDENLTIDSPVIQNISDESVVVDSDSESKTETLVLDQKTGDGEDSEQLLCDEKLAKDQNLSNDIVVNKDDKSKVVNAYQTNFFDSMDDIVGDTKK</sequence>
<evidence type="ECO:0000256" key="1">
    <source>
        <dbReference type="ARBA" id="ARBA00004651"/>
    </source>
</evidence>
<keyword evidence="4 6" id="KW-1133">Transmembrane helix</keyword>
<evidence type="ECO:0000256" key="2">
    <source>
        <dbReference type="ARBA" id="ARBA00022475"/>
    </source>
</evidence>
<gene>
    <name evidence="8" type="ORF">HMPREF0016_03119</name>
</gene>
<dbReference type="SUPFAM" id="SSF52540">
    <property type="entry name" value="P-loop containing nucleoside triphosphate hydrolases"/>
    <property type="match status" value="1"/>
</dbReference>
<feature type="domain" description="Type IV secretion system coupling protein TraD DNA-binding" evidence="7">
    <location>
        <begin position="126"/>
        <end position="506"/>
    </location>
</feature>
<dbReference type="HOGENOM" id="CLU_016763_2_0_6"/>
<evidence type="ECO:0000259" key="7">
    <source>
        <dbReference type="Pfam" id="PF10412"/>
    </source>
</evidence>
<dbReference type="InterPro" id="IPR051539">
    <property type="entry name" value="T4SS-coupling_protein"/>
</dbReference>
<evidence type="ECO:0000256" key="6">
    <source>
        <dbReference type="SAM" id="Phobius"/>
    </source>
</evidence>
<evidence type="ECO:0000256" key="5">
    <source>
        <dbReference type="ARBA" id="ARBA00023136"/>
    </source>
</evidence>
<dbReference type="Proteomes" id="UP000012047">
    <property type="component" value="Unassembled WGS sequence"/>
</dbReference>
<keyword evidence="3 6" id="KW-0812">Transmembrane</keyword>
<evidence type="ECO:0000256" key="4">
    <source>
        <dbReference type="ARBA" id="ARBA00022989"/>
    </source>
</evidence>
<organism evidence="8 9">
    <name type="scientific">Acinetobacter johnsonii SH046</name>
    <dbReference type="NCBI Taxonomy" id="575586"/>
    <lineage>
        <taxon>Bacteria</taxon>
        <taxon>Pseudomonadati</taxon>
        <taxon>Pseudomonadota</taxon>
        <taxon>Gammaproteobacteria</taxon>
        <taxon>Moraxellales</taxon>
        <taxon>Moraxellaceae</taxon>
        <taxon>Acinetobacter</taxon>
    </lineage>
</organism>
<dbReference type="InterPro" id="IPR027417">
    <property type="entry name" value="P-loop_NTPase"/>
</dbReference>
<comment type="subcellular location">
    <subcellularLocation>
        <location evidence="1">Cell membrane</location>
        <topology evidence="1">Multi-pass membrane protein</topology>
    </subcellularLocation>
</comment>
<dbReference type="Gene3D" id="3.40.50.300">
    <property type="entry name" value="P-loop containing nucleotide triphosphate hydrolases"/>
    <property type="match status" value="2"/>
</dbReference>
<reference evidence="9" key="1">
    <citation type="journal article" date="2012" name="PLoS ONE">
        <title>The success of Acinetobacter species; genetic, metabolic and virulence attributes.</title>
        <authorList>
            <person name="Peleg A.Y."/>
            <person name="de Breij A."/>
            <person name="Adams M.D."/>
            <person name="Cerqueira G.M."/>
            <person name="Mocali S."/>
            <person name="Galardini M."/>
            <person name="Nibbering P.H."/>
            <person name="Earl A.M."/>
            <person name="Ward D.V."/>
            <person name="Paterson D.L."/>
            <person name="Seifert H."/>
            <person name="Dijkshoorn L."/>
        </authorList>
    </citation>
    <scope>NUCLEOTIDE SEQUENCE [LARGE SCALE GENOMIC DNA]</scope>
    <source>
        <strain evidence="9">SH046</strain>
    </source>
</reference>
<dbReference type="InterPro" id="IPR019476">
    <property type="entry name" value="T4SS_TraD_DNA-bd"/>
</dbReference>
<protein>
    <submittedName>
        <fullName evidence="8">Putative type IV conjugative transfer system coupling protein TraD</fullName>
    </submittedName>
</protein>
<dbReference type="GO" id="GO:0005886">
    <property type="term" value="C:plasma membrane"/>
    <property type="evidence" value="ECO:0007669"/>
    <property type="project" value="UniProtKB-SubCell"/>
</dbReference>
<dbReference type="CDD" id="cd01127">
    <property type="entry name" value="TrwB_TraG_TraD_VirD4"/>
    <property type="match status" value="1"/>
</dbReference>
<evidence type="ECO:0000313" key="9">
    <source>
        <dbReference type="Proteomes" id="UP000012047"/>
    </source>
</evidence>